<dbReference type="InterPro" id="IPR052954">
    <property type="entry name" value="GPCR-Ligand_Int"/>
</dbReference>
<dbReference type="InterPro" id="IPR000276">
    <property type="entry name" value="GPCR_Rhodpsn"/>
</dbReference>
<feature type="transmembrane region" description="Helical" evidence="7">
    <location>
        <begin position="343"/>
        <end position="366"/>
    </location>
</feature>
<dbReference type="PRINTS" id="PR00237">
    <property type="entry name" value="GPCRRHODOPSN"/>
</dbReference>
<feature type="region of interest" description="Disordered" evidence="6">
    <location>
        <begin position="395"/>
        <end position="439"/>
    </location>
</feature>
<dbReference type="EMBL" id="JAWDGP010007072">
    <property type="protein sequence ID" value="KAK3730578.1"/>
    <property type="molecule type" value="Genomic_DNA"/>
</dbReference>
<evidence type="ECO:0000259" key="8">
    <source>
        <dbReference type="PROSITE" id="PS50262"/>
    </source>
</evidence>
<name>A0AAE0Y3U1_9GAST</name>
<dbReference type="GO" id="GO:0004930">
    <property type="term" value="F:G protein-coupled receptor activity"/>
    <property type="evidence" value="ECO:0007669"/>
    <property type="project" value="UniProtKB-KW"/>
</dbReference>
<evidence type="ECO:0000313" key="9">
    <source>
        <dbReference type="EMBL" id="KAK3730578.1"/>
    </source>
</evidence>
<keyword evidence="5" id="KW-0675">Receptor</keyword>
<reference evidence="9" key="1">
    <citation type="journal article" date="2023" name="G3 (Bethesda)">
        <title>A reference genome for the long-term kleptoplast-retaining sea slug Elysia crispata morphotype clarki.</title>
        <authorList>
            <person name="Eastman K.E."/>
            <person name="Pendleton A.L."/>
            <person name="Shaikh M.A."/>
            <person name="Suttiyut T."/>
            <person name="Ogas R."/>
            <person name="Tomko P."/>
            <person name="Gavelis G."/>
            <person name="Widhalm J.R."/>
            <person name="Wisecaver J.H."/>
        </authorList>
    </citation>
    <scope>NUCLEOTIDE SEQUENCE</scope>
    <source>
        <strain evidence="9">ECLA1</strain>
    </source>
</reference>
<feature type="domain" description="G-protein coupled receptors family 1 profile" evidence="8">
    <location>
        <begin position="65"/>
        <end position="363"/>
    </location>
</feature>
<dbReference type="GO" id="GO:0016020">
    <property type="term" value="C:membrane"/>
    <property type="evidence" value="ECO:0007669"/>
    <property type="project" value="UniProtKB-SubCell"/>
</dbReference>
<feature type="transmembrane region" description="Helical" evidence="7">
    <location>
        <begin position="299"/>
        <end position="323"/>
    </location>
</feature>
<evidence type="ECO:0000256" key="5">
    <source>
        <dbReference type="RuleBase" id="RU000688"/>
    </source>
</evidence>
<dbReference type="InterPro" id="IPR017452">
    <property type="entry name" value="GPCR_Rhodpsn_7TM"/>
</dbReference>
<gene>
    <name evidence="9" type="ORF">RRG08_047373</name>
</gene>
<evidence type="ECO:0000256" key="3">
    <source>
        <dbReference type="ARBA" id="ARBA00022989"/>
    </source>
</evidence>
<sequence>MANASSYYSSNSTATSGINFLPSLGLEFSGSGIATPSPKFYELNRVSAGLQKYYLIVLAVIGVPGNALTVATILSMHTLSPATFFVVLLAVFDGCALIVKLLGNQLGQHELMGHPFFCKIMDPLSIFFSTTANWILVLICLERFISVCYPLKKAYLFTKRRSYICAAVLIGFLFTLIMTILVVTRTYEERQCKVEKSSLWFHINVWLNLNLALYIFLPFVLIALLTTFIIRGLRKSRKHRMSLVGKEDGNSQEMRVLKDCSQDGARVPRKSRSLSTPVTPTSIHNQRLLEDTARVERMITLMLIAAGMIFLLLSLPMALFYLIDPFNRLNVDKMTVSAARWTLFQMVAFLLLDSSHAINFFLYFLTAKRFRVQLLRIILGRAACWGRRLAGREQEAASNGNRPRKARGSKGGGSHSTTSTCLNSSGSRGSTVYLPSGWD</sequence>
<proteinExistence type="inferred from homology"/>
<evidence type="ECO:0000256" key="7">
    <source>
        <dbReference type="SAM" id="Phobius"/>
    </source>
</evidence>
<feature type="compositionally biased region" description="Polar residues" evidence="6">
    <location>
        <begin position="421"/>
        <end position="430"/>
    </location>
</feature>
<comment type="similarity">
    <text evidence="5">Belongs to the G-protein coupled receptor 1 family.</text>
</comment>
<dbReference type="PROSITE" id="PS00237">
    <property type="entry name" value="G_PROTEIN_RECEP_F1_1"/>
    <property type="match status" value="1"/>
</dbReference>
<feature type="transmembrane region" description="Helical" evidence="7">
    <location>
        <begin position="162"/>
        <end position="183"/>
    </location>
</feature>
<protein>
    <recommendedName>
        <fullName evidence="8">G-protein coupled receptors family 1 profile domain-containing protein</fullName>
    </recommendedName>
</protein>
<comment type="caution">
    <text evidence="9">The sequence shown here is derived from an EMBL/GenBank/DDBJ whole genome shotgun (WGS) entry which is preliminary data.</text>
</comment>
<keyword evidence="3 7" id="KW-1133">Transmembrane helix</keyword>
<keyword evidence="2 5" id="KW-0812">Transmembrane</keyword>
<dbReference type="Gene3D" id="1.20.1070.10">
    <property type="entry name" value="Rhodopsin 7-helix transmembrane proteins"/>
    <property type="match status" value="1"/>
</dbReference>
<evidence type="ECO:0000256" key="2">
    <source>
        <dbReference type="ARBA" id="ARBA00022692"/>
    </source>
</evidence>
<keyword evidence="4 7" id="KW-0472">Membrane</keyword>
<feature type="transmembrane region" description="Helical" evidence="7">
    <location>
        <begin position="53"/>
        <end position="75"/>
    </location>
</feature>
<accession>A0AAE0Y3U1</accession>
<dbReference type="Pfam" id="PF00001">
    <property type="entry name" value="7tm_1"/>
    <property type="match status" value="1"/>
</dbReference>
<evidence type="ECO:0000313" key="10">
    <source>
        <dbReference type="Proteomes" id="UP001283361"/>
    </source>
</evidence>
<comment type="subcellular location">
    <subcellularLocation>
        <location evidence="1">Membrane</location>
    </subcellularLocation>
</comment>
<feature type="transmembrane region" description="Helical" evidence="7">
    <location>
        <begin position="82"/>
        <end position="103"/>
    </location>
</feature>
<feature type="transmembrane region" description="Helical" evidence="7">
    <location>
        <begin position="123"/>
        <end position="141"/>
    </location>
</feature>
<dbReference type="CDD" id="cd14978">
    <property type="entry name" value="7tmA_FMRFamide_R-like"/>
    <property type="match status" value="1"/>
</dbReference>
<evidence type="ECO:0000256" key="6">
    <source>
        <dbReference type="SAM" id="MobiDB-lite"/>
    </source>
</evidence>
<evidence type="ECO:0000256" key="4">
    <source>
        <dbReference type="ARBA" id="ARBA00023136"/>
    </source>
</evidence>
<feature type="transmembrane region" description="Helical" evidence="7">
    <location>
        <begin position="203"/>
        <end position="230"/>
    </location>
</feature>
<keyword evidence="5" id="KW-0807">Transducer</keyword>
<evidence type="ECO:0000256" key="1">
    <source>
        <dbReference type="ARBA" id="ARBA00004370"/>
    </source>
</evidence>
<organism evidence="9 10">
    <name type="scientific">Elysia crispata</name>
    <name type="common">lettuce slug</name>
    <dbReference type="NCBI Taxonomy" id="231223"/>
    <lineage>
        <taxon>Eukaryota</taxon>
        <taxon>Metazoa</taxon>
        <taxon>Spiralia</taxon>
        <taxon>Lophotrochozoa</taxon>
        <taxon>Mollusca</taxon>
        <taxon>Gastropoda</taxon>
        <taxon>Heterobranchia</taxon>
        <taxon>Euthyneura</taxon>
        <taxon>Panpulmonata</taxon>
        <taxon>Sacoglossa</taxon>
        <taxon>Placobranchoidea</taxon>
        <taxon>Plakobranchidae</taxon>
        <taxon>Elysia</taxon>
    </lineage>
</organism>
<keyword evidence="5" id="KW-0297">G-protein coupled receptor</keyword>
<dbReference type="PROSITE" id="PS50262">
    <property type="entry name" value="G_PROTEIN_RECEP_F1_2"/>
    <property type="match status" value="1"/>
</dbReference>
<keyword evidence="10" id="KW-1185">Reference proteome</keyword>
<dbReference type="Proteomes" id="UP001283361">
    <property type="component" value="Unassembled WGS sequence"/>
</dbReference>
<dbReference type="SUPFAM" id="SSF81321">
    <property type="entry name" value="Family A G protein-coupled receptor-like"/>
    <property type="match status" value="1"/>
</dbReference>
<dbReference type="AlphaFoldDB" id="A0AAE0Y3U1"/>
<dbReference type="PANTHER" id="PTHR46641">
    <property type="entry name" value="FMRFAMIDE RECEPTOR-RELATED"/>
    <property type="match status" value="1"/>
</dbReference>